<dbReference type="AlphaFoldDB" id="A0A1B4FQ30"/>
<dbReference type="KEGG" id="buu:WS70_23050"/>
<dbReference type="Proteomes" id="UP000062519">
    <property type="component" value="Chromosome 2"/>
</dbReference>
<protein>
    <submittedName>
        <fullName evidence="1">Uncharacterized protein</fullName>
    </submittedName>
</protein>
<keyword evidence="2" id="KW-1185">Reference proteome</keyword>
<evidence type="ECO:0000313" key="2">
    <source>
        <dbReference type="Proteomes" id="UP000062519"/>
    </source>
</evidence>
<dbReference type="EMBL" id="CP013387">
    <property type="protein sequence ID" value="AOJ05771.1"/>
    <property type="molecule type" value="Genomic_DNA"/>
</dbReference>
<sequence length="83" mass="9428">MLTAASIGIAHCSTRAFAAAASMVRMTRGLRSFVLFAKETACYQSRIRCESHGLRCAFRGEYAQYRKRTVASIRKLYHAHWRA</sequence>
<proteinExistence type="predicted"/>
<gene>
    <name evidence="1" type="ORF">WS70_23050</name>
</gene>
<name>A0A1B4FQ30_9BURK</name>
<evidence type="ECO:0000313" key="1">
    <source>
        <dbReference type="EMBL" id="AOJ05771.1"/>
    </source>
</evidence>
<reference evidence="1 2" key="1">
    <citation type="submission" date="2015-12" db="EMBL/GenBank/DDBJ databases">
        <title>Diversity of Burkholderia near neighbor genomes.</title>
        <authorList>
            <person name="Sahl J."/>
            <person name="Wagner D."/>
            <person name="Keim P."/>
        </authorList>
    </citation>
    <scope>NUCLEOTIDE SEQUENCE [LARGE SCALE GENOMIC DNA]</scope>
    <source>
        <strain evidence="1 2">BDU6</strain>
    </source>
</reference>
<accession>A0A1B4FQ30</accession>
<organism evidence="1 2">
    <name type="scientific">Burkholderia mayonis</name>
    <dbReference type="NCBI Taxonomy" id="1385591"/>
    <lineage>
        <taxon>Bacteria</taxon>
        <taxon>Pseudomonadati</taxon>
        <taxon>Pseudomonadota</taxon>
        <taxon>Betaproteobacteria</taxon>
        <taxon>Burkholderiales</taxon>
        <taxon>Burkholderiaceae</taxon>
        <taxon>Burkholderia</taxon>
        <taxon>pseudomallei group</taxon>
    </lineage>
</organism>